<dbReference type="EMBL" id="KL596702">
    <property type="protein sequence ID" value="KER28302.1"/>
    <property type="molecule type" value="Genomic_DNA"/>
</dbReference>
<dbReference type="RefSeq" id="XP_009167943.1">
    <property type="nucleotide sequence ID" value="XM_009169679.1"/>
</dbReference>
<dbReference type="AlphaFoldDB" id="A0A074ZR61"/>
<reference evidence="2 3" key="1">
    <citation type="submission" date="2013-11" db="EMBL/GenBank/DDBJ databases">
        <title>Opisthorchis viverrini - life in the bile duct.</title>
        <authorList>
            <person name="Young N.D."/>
            <person name="Nagarajan N."/>
            <person name="Lin S.J."/>
            <person name="Korhonen P.K."/>
            <person name="Jex A.R."/>
            <person name="Hall R.S."/>
            <person name="Safavi-Hemami H."/>
            <person name="Kaewkong W."/>
            <person name="Bertrand D."/>
            <person name="Gao S."/>
            <person name="Seet Q."/>
            <person name="Wongkham S."/>
            <person name="Teh B.T."/>
            <person name="Wongkham C."/>
            <person name="Intapan P.M."/>
            <person name="Maleewong W."/>
            <person name="Yang X."/>
            <person name="Hu M."/>
            <person name="Wang Z."/>
            <person name="Hofmann A."/>
            <person name="Sternberg P.W."/>
            <person name="Tan P."/>
            <person name="Wang J."/>
            <person name="Gasser R.B."/>
        </authorList>
    </citation>
    <scope>NUCLEOTIDE SEQUENCE [LARGE SCALE GENOMIC DNA]</scope>
</reference>
<accession>A0A074ZR61</accession>
<feature type="region of interest" description="Disordered" evidence="1">
    <location>
        <begin position="64"/>
        <end position="84"/>
    </location>
</feature>
<proteinExistence type="predicted"/>
<keyword evidence="3" id="KW-1185">Reference proteome</keyword>
<evidence type="ECO:0000313" key="3">
    <source>
        <dbReference type="Proteomes" id="UP000054324"/>
    </source>
</evidence>
<protein>
    <submittedName>
        <fullName evidence="2">Uncharacterized protein</fullName>
    </submittedName>
</protein>
<evidence type="ECO:0000256" key="1">
    <source>
        <dbReference type="SAM" id="MobiDB-lite"/>
    </source>
</evidence>
<organism evidence="2 3">
    <name type="scientific">Opisthorchis viverrini</name>
    <name type="common">Southeast Asian liver fluke</name>
    <dbReference type="NCBI Taxonomy" id="6198"/>
    <lineage>
        <taxon>Eukaryota</taxon>
        <taxon>Metazoa</taxon>
        <taxon>Spiralia</taxon>
        <taxon>Lophotrochozoa</taxon>
        <taxon>Platyhelminthes</taxon>
        <taxon>Trematoda</taxon>
        <taxon>Digenea</taxon>
        <taxon>Opisthorchiida</taxon>
        <taxon>Opisthorchiata</taxon>
        <taxon>Opisthorchiidae</taxon>
        <taxon>Opisthorchis</taxon>
    </lineage>
</organism>
<name>A0A074ZR61_OPIVI</name>
<gene>
    <name evidence="2" type="ORF">T265_04833</name>
</gene>
<dbReference type="KEGG" id="ovi:T265_04833"/>
<evidence type="ECO:0000313" key="2">
    <source>
        <dbReference type="EMBL" id="KER28302.1"/>
    </source>
</evidence>
<dbReference type="Proteomes" id="UP000054324">
    <property type="component" value="Unassembled WGS sequence"/>
</dbReference>
<sequence length="84" mass="9282">MEVDSAGGIQEQVNDGAPYLGRTKKHALFCLKVQREELVSSSKERQETEEMSISLLNVGTTVKSMGKDVSQNKRPSDPKMSNIL</sequence>
<dbReference type="CTD" id="20319015"/>
<dbReference type="GeneID" id="20319015"/>